<evidence type="ECO:0000313" key="4">
    <source>
        <dbReference type="Proteomes" id="UP000471026"/>
    </source>
</evidence>
<dbReference type="Gene3D" id="1.20.144.10">
    <property type="entry name" value="Phosphatidic acid phosphatase type 2/haloperoxidase"/>
    <property type="match status" value="1"/>
</dbReference>
<feature type="transmembrane region" description="Helical" evidence="1">
    <location>
        <begin position="12"/>
        <end position="33"/>
    </location>
</feature>
<evidence type="ECO:0000259" key="2">
    <source>
        <dbReference type="Pfam" id="PF01569"/>
    </source>
</evidence>
<feature type="domain" description="Phosphatidic acid phosphatase type 2/haloperoxidase" evidence="2">
    <location>
        <begin position="10"/>
        <end position="56"/>
    </location>
</feature>
<evidence type="ECO:0000313" key="3">
    <source>
        <dbReference type="EMBL" id="NDO78530.1"/>
    </source>
</evidence>
<dbReference type="Pfam" id="PF01569">
    <property type="entry name" value="PAP2"/>
    <property type="match status" value="1"/>
</dbReference>
<proteinExistence type="predicted"/>
<dbReference type="RefSeq" id="WP_238400109.1">
    <property type="nucleotide sequence ID" value="NZ_FXAC01000005.1"/>
</dbReference>
<sequence>MRPSRSPLTRWWVAAAGVVLIGVVAFSRLYLGYHWLTDVTASLLLAIAILGLVVGVDAWRPAARRAELTRA</sequence>
<dbReference type="InterPro" id="IPR036938">
    <property type="entry name" value="PAP2/HPO_sf"/>
</dbReference>
<keyword evidence="1" id="KW-0812">Transmembrane</keyword>
<reference evidence="3 4" key="1">
    <citation type="submission" date="2019-11" db="EMBL/GenBank/DDBJ databases">
        <title>Draft genome sequence of Kocuria indica DP-K7, a methyl red degrading Actinobacterium.</title>
        <authorList>
            <person name="Kumaran S."/>
            <person name="Tischler D."/>
            <person name="Ngo A.C.R."/>
            <person name="Schultes F."/>
        </authorList>
    </citation>
    <scope>NUCLEOTIDE SEQUENCE [LARGE SCALE GENOMIC DNA]</scope>
    <source>
        <strain evidence="3 4">DP-K7</strain>
    </source>
</reference>
<dbReference type="Proteomes" id="UP000471026">
    <property type="component" value="Unassembled WGS sequence"/>
</dbReference>
<organism evidence="3 4">
    <name type="scientific">Kocuria marina subsp. indica</name>
    <dbReference type="NCBI Taxonomy" id="1049583"/>
    <lineage>
        <taxon>Bacteria</taxon>
        <taxon>Bacillati</taxon>
        <taxon>Actinomycetota</taxon>
        <taxon>Actinomycetes</taxon>
        <taxon>Micrococcales</taxon>
        <taxon>Micrococcaceae</taxon>
        <taxon>Kocuria</taxon>
    </lineage>
</organism>
<keyword evidence="1" id="KW-0472">Membrane</keyword>
<comment type="caution">
    <text evidence="3">The sequence shown here is derived from an EMBL/GenBank/DDBJ whole genome shotgun (WGS) entry which is preliminary data.</text>
</comment>
<dbReference type="EMBL" id="WMHZ01000013">
    <property type="protein sequence ID" value="NDO78530.1"/>
    <property type="molecule type" value="Genomic_DNA"/>
</dbReference>
<dbReference type="AlphaFoldDB" id="A0A6N9R1T7"/>
<gene>
    <name evidence="3" type="ORF">GKZ75_09900</name>
</gene>
<dbReference type="InterPro" id="IPR000326">
    <property type="entry name" value="PAP2/HPO"/>
</dbReference>
<name>A0A6N9R1T7_9MICC</name>
<evidence type="ECO:0000256" key="1">
    <source>
        <dbReference type="SAM" id="Phobius"/>
    </source>
</evidence>
<keyword evidence="1" id="KW-1133">Transmembrane helix</keyword>
<dbReference type="SUPFAM" id="SSF48317">
    <property type="entry name" value="Acid phosphatase/Vanadium-dependent haloperoxidase"/>
    <property type="match status" value="1"/>
</dbReference>
<protein>
    <submittedName>
        <fullName evidence="3">Phosphatase PAP2 family protein</fullName>
    </submittedName>
</protein>
<feature type="transmembrane region" description="Helical" evidence="1">
    <location>
        <begin position="39"/>
        <end position="59"/>
    </location>
</feature>
<accession>A0A6N9R1T7</accession>